<name>A0AC61MP58_9FIRM</name>
<keyword evidence="1" id="KW-0418">Kinase</keyword>
<gene>
    <name evidence="1" type="ORF">JFY71_08210</name>
</gene>
<evidence type="ECO:0000313" key="1">
    <source>
        <dbReference type="EMBL" id="QQK07297.1"/>
    </source>
</evidence>
<proteinExistence type="predicted"/>
<evidence type="ECO:0000313" key="2">
    <source>
        <dbReference type="Proteomes" id="UP000595814"/>
    </source>
</evidence>
<reference evidence="1 2" key="1">
    <citation type="journal article" date="2022" name="Int. J. Syst. Evol. Microbiol.">
        <title>Miniphocaeibacter halophilus sp. nov., an ammonium-tolerant acetate-producing bacterium isolated from a biogas system.</title>
        <authorList>
            <person name="Schnurer A."/>
            <person name="Singh A."/>
            <person name="Bi S."/>
            <person name="Qiao W."/>
            <person name="Westerholm M."/>
        </authorList>
    </citation>
    <scope>NUCLEOTIDE SEQUENCE [LARGE SCALE GENOMIC DNA]</scope>
    <source>
        <strain evidence="1 2">AMB_01</strain>
    </source>
</reference>
<accession>A0AC61MP58</accession>
<organism evidence="1 2">
    <name type="scientific">Miniphocaeibacter halophilus</name>
    <dbReference type="NCBI Taxonomy" id="2931922"/>
    <lineage>
        <taxon>Bacteria</taxon>
        <taxon>Bacillati</taxon>
        <taxon>Bacillota</taxon>
        <taxon>Tissierellia</taxon>
        <taxon>Tissierellales</taxon>
        <taxon>Peptoniphilaceae</taxon>
        <taxon>Miniphocaeibacter</taxon>
    </lineage>
</organism>
<protein>
    <submittedName>
        <fullName evidence="1">Four-carbon acid sugar kinase family protein</fullName>
    </submittedName>
</protein>
<keyword evidence="2" id="KW-1185">Reference proteome</keyword>
<keyword evidence="1" id="KW-0808">Transferase</keyword>
<dbReference type="EMBL" id="CP066744">
    <property type="protein sequence ID" value="QQK07297.1"/>
    <property type="molecule type" value="Genomic_DNA"/>
</dbReference>
<dbReference type="Proteomes" id="UP000595814">
    <property type="component" value="Chromosome"/>
</dbReference>
<sequence length="431" mass="48014">MPEYVMIADDLTGANANCSLMKKIGISSASVLSVDNYKENEDIQAIAISTDSRAMFEKEAYSIVKKAMAKFKNKDIVFFSKRIDSTLRGNIGIETIAMLDSLDDEYMAVCVPIYPSTNRVVLNGTMVVNGSLLINTDAGKDTKTPVDSSKVEELFKKQFNRKIDSIYLEDIEKGSEYLEKLILEKYKNNTKLLLFDGFTDKHLEIIAKAVISSKIKFISVDPGPFTCKLAERYLEEEEIFSKVLMVVGSVTDITIEQVKELIFSYPINILKIDPLKLIGIDTYKSEISRAVKEGEKFLKEEDFLLITTTPYNPNDKRLDLNEISKETNMPIDDISIMISHGLGEIAAKLLVKDFSFAGVFSSGGDVTVELIKELNSNMIEIKEEIIPLAAYGRLIGGKIPGLRIISKGGMVGDKNAMKLCLEKLKNTLGEE</sequence>